<name>A0A6J2XVB7_SITOR</name>
<dbReference type="Proteomes" id="UP000504635">
    <property type="component" value="Unplaced"/>
</dbReference>
<reference evidence="4" key="1">
    <citation type="submission" date="2025-08" db="UniProtKB">
        <authorList>
            <consortium name="RefSeq"/>
        </authorList>
    </citation>
    <scope>IDENTIFICATION</scope>
    <source>
        <tissue evidence="4">Gonads</tissue>
    </source>
</reference>
<feature type="region of interest" description="Disordered" evidence="2">
    <location>
        <begin position="195"/>
        <end position="232"/>
    </location>
</feature>
<evidence type="ECO:0000256" key="2">
    <source>
        <dbReference type="SAM" id="MobiDB-lite"/>
    </source>
</evidence>
<proteinExistence type="predicted"/>
<feature type="coiled-coil region" evidence="1">
    <location>
        <begin position="166"/>
        <end position="193"/>
    </location>
</feature>
<dbReference type="InParanoid" id="A0A6J2XVB7"/>
<dbReference type="OrthoDB" id="6761593at2759"/>
<sequence>MIQGNDDVIENVNDQDTAIFKSSIKYLYNLTENGNLDVDALKSLYRTKCKLMELRRHIVVHNAKSLERCERCFLEPHKYNTKYEIQPIKIGRFAKKVIAKVNSNKVLTKYQNLYYKKLCSQFPNGFDNHNKLVKVCGHCEKKSTLWMKKPKIVNTFVFTNTLENLVGQKKKKKQKKKKRRDQLELASLKLKNDRESSKVYVEAPKNNEDPNRALEEENEPTHSSDRNSMVDSNPLRIFATSDIVPETTSKKKRMKLSKKEGKIIKKVKPVPLSKAEVEVKKKRLAALSEMLKDAGQSKKGPPKLNIFLQSLNK</sequence>
<evidence type="ECO:0000313" key="3">
    <source>
        <dbReference type="Proteomes" id="UP000504635"/>
    </source>
</evidence>
<keyword evidence="3" id="KW-1185">Reference proteome</keyword>
<dbReference type="KEGG" id="soy:115881271"/>
<feature type="compositionally biased region" description="Basic and acidic residues" evidence="2">
    <location>
        <begin position="205"/>
        <end position="225"/>
    </location>
</feature>
<dbReference type="RefSeq" id="XP_030754549.1">
    <property type="nucleotide sequence ID" value="XM_030898689.1"/>
</dbReference>
<gene>
    <name evidence="4" type="primary">LOC115881271</name>
</gene>
<protein>
    <submittedName>
        <fullName evidence="4">Uncharacterized protein LOC115881271</fullName>
    </submittedName>
</protein>
<keyword evidence="1" id="KW-0175">Coiled coil</keyword>
<evidence type="ECO:0000256" key="1">
    <source>
        <dbReference type="SAM" id="Coils"/>
    </source>
</evidence>
<evidence type="ECO:0000313" key="4">
    <source>
        <dbReference type="RefSeq" id="XP_030754549.1"/>
    </source>
</evidence>
<accession>A0A6J2XVB7</accession>
<dbReference type="GeneID" id="115881271"/>
<organism evidence="3 4">
    <name type="scientific">Sitophilus oryzae</name>
    <name type="common">Rice weevil</name>
    <name type="synonym">Curculio oryzae</name>
    <dbReference type="NCBI Taxonomy" id="7048"/>
    <lineage>
        <taxon>Eukaryota</taxon>
        <taxon>Metazoa</taxon>
        <taxon>Ecdysozoa</taxon>
        <taxon>Arthropoda</taxon>
        <taxon>Hexapoda</taxon>
        <taxon>Insecta</taxon>
        <taxon>Pterygota</taxon>
        <taxon>Neoptera</taxon>
        <taxon>Endopterygota</taxon>
        <taxon>Coleoptera</taxon>
        <taxon>Polyphaga</taxon>
        <taxon>Cucujiformia</taxon>
        <taxon>Curculionidae</taxon>
        <taxon>Dryophthorinae</taxon>
        <taxon>Sitophilus</taxon>
    </lineage>
</organism>
<dbReference type="AlphaFoldDB" id="A0A6J2XVB7"/>